<dbReference type="Pfam" id="PF11220">
    <property type="entry name" value="DUF3015"/>
    <property type="match status" value="1"/>
</dbReference>
<organism evidence="2 3">
    <name type="scientific">Idiomarina fontislapidosi</name>
    <dbReference type="NCBI Taxonomy" id="263723"/>
    <lineage>
        <taxon>Bacteria</taxon>
        <taxon>Pseudomonadati</taxon>
        <taxon>Pseudomonadota</taxon>
        <taxon>Gammaproteobacteria</taxon>
        <taxon>Alteromonadales</taxon>
        <taxon>Idiomarinaceae</taxon>
        <taxon>Idiomarina</taxon>
    </lineage>
</organism>
<dbReference type="RefSeq" id="WP_110576432.1">
    <property type="nucleotide sequence ID" value="NZ_PIPV01000020.1"/>
</dbReference>
<reference evidence="3" key="1">
    <citation type="journal article" date="2018" name="Front. Microbiol.">
        <title>Genome-Based Analysis Reveals the Taxonomy and Diversity of the Family Idiomarinaceae.</title>
        <authorList>
            <person name="Liu Y."/>
            <person name="Lai Q."/>
            <person name="Shao Z."/>
        </authorList>
    </citation>
    <scope>NUCLEOTIDE SEQUENCE [LARGE SCALE GENOMIC DNA]</scope>
    <source>
        <strain evidence="3">F23</strain>
    </source>
</reference>
<protein>
    <submittedName>
        <fullName evidence="2">DUF3015 domain-containing protein</fullName>
    </submittedName>
</protein>
<evidence type="ECO:0000313" key="3">
    <source>
        <dbReference type="Proteomes" id="UP000287330"/>
    </source>
</evidence>
<dbReference type="InterPro" id="IPR021383">
    <property type="entry name" value="DUF3015"/>
</dbReference>
<keyword evidence="1" id="KW-0732">Signal</keyword>
<accession>A0A432XJW0</accession>
<gene>
    <name evidence="2" type="ORF">CWE25_13120</name>
</gene>
<name>A0A432XJW0_9GAMM</name>
<evidence type="ECO:0000256" key="1">
    <source>
        <dbReference type="SAM" id="SignalP"/>
    </source>
</evidence>
<proteinExistence type="predicted"/>
<dbReference type="EMBL" id="PIPV01000020">
    <property type="protein sequence ID" value="RUO48916.1"/>
    <property type="molecule type" value="Genomic_DNA"/>
</dbReference>
<evidence type="ECO:0000313" key="2">
    <source>
        <dbReference type="EMBL" id="RUO48916.1"/>
    </source>
</evidence>
<dbReference type="Proteomes" id="UP000287330">
    <property type="component" value="Unassembled WGS sequence"/>
</dbReference>
<feature type="signal peptide" evidence="1">
    <location>
        <begin position="1"/>
        <end position="26"/>
    </location>
</feature>
<dbReference type="AlphaFoldDB" id="A0A432XJW0"/>
<comment type="caution">
    <text evidence="2">The sequence shown here is derived from an EMBL/GenBank/DDBJ whole genome shotgun (WGS) entry which is preliminary data.</text>
</comment>
<dbReference type="OrthoDB" id="6088473at2"/>
<keyword evidence="3" id="KW-1185">Reference proteome</keyword>
<feature type="chain" id="PRO_5019034896" evidence="1">
    <location>
        <begin position="27"/>
        <end position="155"/>
    </location>
</feature>
<sequence length="155" mass="16561">MKKGLALAVALTTLSTSAVVSQPANAADEKLNAWQHCGLGAAVFPSNGTAAAISNIIWDLGTTALTSATVSKETCNSELVQTARFIDENYEQLETELAIGEGRHVDTMLTMLKVDSAERETVLNELRGSLVIDETRSNSEKAQALFYSAQNLLNS</sequence>